<comment type="caution">
    <text evidence="1">The sequence shown here is derived from an EMBL/GenBank/DDBJ whole genome shotgun (WGS) entry which is preliminary data.</text>
</comment>
<reference evidence="1 2" key="1">
    <citation type="submission" date="2014-06" db="EMBL/GenBank/DDBJ databases">
        <title>Whole Genome Sequences of Three Symbiotic Endozoicomonas Bacteria.</title>
        <authorList>
            <person name="Neave M.J."/>
            <person name="Apprill A."/>
            <person name="Voolstra C.R."/>
        </authorList>
    </citation>
    <scope>NUCLEOTIDE SEQUENCE [LARGE SCALE GENOMIC DNA]</scope>
    <source>
        <strain evidence="1 2">DSM 25634</strain>
    </source>
</reference>
<evidence type="ECO:0008006" key="3">
    <source>
        <dbReference type="Google" id="ProtNLM"/>
    </source>
</evidence>
<dbReference type="InterPro" id="IPR009883">
    <property type="entry name" value="YgfX"/>
</dbReference>
<protein>
    <recommendedName>
        <fullName evidence="3">Toxin CptA</fullName>
    </recommendedName>
</protein>
<dbReference type="EMBL" id="JOKH01000002">
    <property type="protein sequence ID" value="KEQ17976.1"/>
    <property type="molecule type" value="Genomic_DNA"/>
</dbReference>
<evidence type="ECO:0000313" key="1">
    <source>
        <dbReference type="EMBL" id="KEQ17976.1"/>
    </source>
</evidence>
<dbReference type="AlphaFoldDB" id="A0A081NHQ3"/>
<sequence>MLSLFCYLLAVLALLCTSLNWLYSFCLLAALTVYSIHYYRLRLNKSLGASVLAVRWHNHRWFIETRAGWQPCWPKGEWLVLPWLMCLSFRGEDERNYSVNFFKDSDDPEALHALRLRLILMGKSRE</sequence>
<accession>A0A081NHQ3</accession>
<proteinExistence type="predicted"/>
<keyword evidence="2" id="KW-1185">Reference proteome</keyword>
<dbReference type="Proteomes" id="UP000028073">
    <property type="component" value="Unassembled WGS sequence"/>
</dbReference>
<organism evidence="1 2">
    <name type="scientific">Endozoicomonas numazuensis</name>
    <dbReference type="NCBI Taxonomy" id="1137799"/>
    <lineage>
        <taxon>Bacteria</taxon>
        <taxon>Pseudomonadati</taxon>
        <taxon>Pseudomonadota</taxon>
        <taxon>Gammaproteobacteria</taxon>
        <taxon>Oceanospirillales</taxon>
        <taxon>Endozoicomonadaceae</taxon>
        <taxon>Endozoicomonas</taxon>
    </lineage>
</organism>
<dbReference type="Pfam" id="PF07254">
    <property type="entry name" value="Cpta_toxin"/>
    <property type="match status" value="1"/>
</dbReference>
<gene>
    <name evidence="1" type="ORF">GZ78_10205</name>
</gene>
<evidence type="ECO:0000313" key="2">
    <source>
        <dbReference type="Proteomes" id="UP000028073"/>
    </source>
</evidence>
<name>A0A081NHQ3_9GAMM</name>